<keyword evidence="7" id="KW-1185">Reference proteome</keyword>
<dbReference type="Pfam" id="PF04234">
    <property type="entry name" value="CopC"/>
    <property type="match status" value="1"/>
</dbReference>
<accession>A0ABT6PLW7</accession>
<evidence type="ECO:0000256" key="1">
    <source>
        <dbReference type="ARBA" id="ARBA00022729"/>
    </source>
</evidence>
<feature type="signal peptide" evidence="4">
    <location>
        <begin position="1"/>
        <end position="29"/>
    </location>
</feature>
<keyword evidence="1 4" id="KW-0732">Signal</keyword>
<name>A0ABT6PLW7_9PSEU</name>
<evidence type="ECO:0000256" key="2">
    <source>
        <dbReference type="ARBA" id="ARBA00023008"/>
    </source>
</evidence>
<dbReference type="RefSeq" id="WP_281455317.1">
    <property type="nucleotide sequence ID" value="NZ_JASAOF010000004.1"/>
</dbReference>
<dbReference type="SUPFAM" id="SSF81296">
    <property type="entry name" value="E set domains"/>
    <property type="match status" value="1"/>
</dbReference>
<dbReference type="Gene3D" id="2.60.40.1220">
    <property type="match status" value="1"/>
</dbReference>
<dbReference type="Proteomes" id="UP001237595">
    <property type="component" value="Unassembled WGS sequence"/>
</dbReference>
<reference evidence="6 7" key="1">
    <citation type="submission" date="2023-04" db="EMBL/GenBank/DDBJ databases">
        <title>Draft genome sequence of Saccharopolyspora sp. TS4A08 isolated from sweet potato rhizospheric soil.</title>
        <authorList>
            <person name="Suksaard P."/>
            <person name="Duangmal K."/>
        </authorList>
    </citation>
    <scope>NUCLEOTIDE SEQUENCE [LARGE SCALE GENOMIC DNA]</scope>
    <source>
        <strain evidence="6 7">TS4A08</strain>
    </source>
</reference>
<evidence type="ECO:0000313" key="6">
    <source>
        <dbReference type="EMBL" id="MDI2028963.1"/>
    </source>
</evidence>
<gene>
    <name evidence="6" type="ORF">QFW96_10090</name>
</gene>
<evidence type="ECO:0000256" key="3">
    <source>
        <dbReference type="SAM" id="Phobius"/>
    </source>
</evidence>
<keyword evidence="3" id="KW-0472">Membrane</keyword>
<protein>
    <submittedName>
        <fullName evidence="6">Copper resistance protein CopC</fullName>
    </submittedName>
</protein>
<feature type="transmembrane region" description="Helical" evidence="3">
    <location>
        <begin position="136"/>
        <end position="159"/>
    </location>
</feature>
<keyword evidence="3" id="KW-1133">Transmembrane helix</keyword>
<evidence type="ECO:0000313" key="7">
    <source>
        <dbReference type="Proteomes" id="UP001237595"/>
    </source>
</evidence>
<dbReference type="InterPro" id="IPR007348">
    <property type="entry name" value="CopC_dom"/>
</dbReference>
<keyword evidence="2" id="KW-0186">Copper</keyword>
<comment type="caution">
    <text evidence="6">The sequence shown here is derived from an EMBL/GenBank/DDBJ whole genome shotgun (WGS) entry which is preliminary data.</text>
</comment>
<feature type="domain" description="CopC" evidence="5">
    <location>
        <begin position="30"/>
        <end position="120"/>
    </location>
</feature>
<dbReference type="InterPro" id="IPR014755">
    <property type="entry name" value="Cu-Rt/internalin_Ig-like"/>
</dbReference>
<sequence length="167" mass="17220">MRRLLRPALGAVLTALLALLNLSAGTALAHSGLNSAQPGPGETAQAGVDRIEMDFAGALDASKPPHVEVKNPSGSNLVSGEAEVDGNHVTVRMEALKPGLHTVKYTTTFDDGHTTEGGYYLNVAPAPPGQSDGNGYTFWLAVGGGTVIVILLLVVVALIPRGAQDED</sequence>
<organism evidence="6 7">
    <name type="scientific">Saccharopolyspora ipomoeae</name>
    <dbReference type="NCBI Taxonomy" id="3042027"/>
    <lineage>
        <taxon>Bacteria</taxon>
        <taxon>Bacillati</taxon>
        <taxon>Actinomycetota</taxon>
        <taxon>Actinomycetes</taxon>
        <taxon>Pseudonocardiales</taxon>
        <taxon>Pseudonocardiaceae</taxon>
        <taxon>Saccharopolyspora</taxon>
    </lineage>
</organism>
<dbReference type="EMBL" id="JASAOF010000004">
    <property type="protein sequence ID" value="MDI2028963.1"/>
    <property type="molecule type" value="Genomic_DNA"/>
</dbReference>
<evidence type="ECO:0000259" key="5">
    <source>
        <dbReference type="Pfam" id="PF04234"/>
    </source>
</evidence>
<dbReference type="InterPro" id="IPR014756">
    <property type="entry name" value="Ig_E-set"/>
</dbReference>
<feature type="chain" id="PRO_5046743892" evidence="4">
    <location>
        <begin position="30"/>
        <end position="167"/>
    </location>
</feature>
<evidence type="ECO:0000256" key="4">
    <source>
        <dbReference type="SAM" id="SignalP"/>
    </source>
</evidence>
<keyword evidence="3" id="KW-0812">Transmembrane</keyword>
<proteinExistence type="predicted"/>